<dbReference type="PANTHER" id="PTHR10199:SF119">
    <property type="entry name" value="RE20510P"/>
    <property type="match status" value="1"/>
</dbReference>
<dbReference type="GO" id="GO:0005509">
    <property type="term" value="F:calcium ion binding"/>
    <property type="evidence" value="ECO:0007669"/>
    <property type="project" value="InterPro"/>
</dbReference>
<feature type="chain" id="PRO_5022839035" description="Cell surface receptor IPT/TIG domain-containing protein" evidence="1">
    <location>
        <begin position="25"/>
        <end position="609"/>
    </location>
</feature>
<dbReference type="Gene3D" id="2.60.120.380">
    <property type="match status" value="1"/>
</dbReference>
<dbReference type="Proteomes" id="UP000321124">
    <property type="component" value="Chromosome"/>
</dbReference>
<dbReference type="SUPFAM" id="SSF103647">
    <property type="entry name" value="TSP type-3 repeat"/>
    <property type="match status" value="2"/>
</dbReference>
<feature type="signal peptide" evidence="1">
    <location>
        <begin position="1"/>
        <end position="24"/>
    </location>
</feature>
<keyword evidence="1" id="KW-0732">Signal</keyword>
<evidence type="ECO:0000313" key="2">
    <source>
        <dbReference type="EMBL" id="QDZ89146.1"/>
    </source>
</evidence>
<reference evidence="2 3" key="1">
    <citation type="journal article" date="2019" name="Ecotoxicol. Environ. Saf.">
        <title>Microbial characterization of heavy metal resistant bacterial strains isolated from an electroplating wastewater treatment plant.</title>
        <authorList>
            <person name="Cai X."/>
            <person name="Zheng X."/>
            <person name="Zhang D."/>
            <person name="Iqbal W."/>
            <person name="Liu C."/>
            <person name="Yang B."/>
            <person name="Zhao X."/>
            <person name="Lu X."/>
            <person name="Mao Y."/>
        </authorList>
    </citation>
    <scope>NUCLEOTIDE SEQUENCE [LARGE SCALE GENOMIC DNA]</scope>
    <source>
        <strain evidence="2 3">Ni1-3</strain>
    </source>
</reference>
<dbReference type="PANTHER" id="PTHR10199">
    <property type="entry name" value="THROMBOSPONDIN"/>
    <property type="match status" value="1"/>
</dbReference>
<dbReference type="InterPro" id="IPR018247">
    <property type="entry name" value="EF_Hand_1_Ca_BS"/>
</dbReference>
<organism evidence="2 3">
    <name type="scientific">Shewanella decolorationis</name>
    <dbReference type="NCBI Taxonomy" id="256839"/>
    <lineage>
        <taxon>Bacteria</taxon>
        <taxon>Pseudomonadati</taxon>
        <taxon>Pseudomonadota</taxon>
        <taxon>Gammaproteobacteria</taxon>
        <taxon>Alteromonadales</taxon>
        <taxon>Shewanellaceae</taxon>
        <taxon>Shewanella</taxon>
    </lineage>
</organism>
<sequence length="609" mass="66706">MRLPHSALALSLITFLALPLFAQATTVTPTEHHGTWENKYEDGDGVPDELDDYPFDAKKQSYSTTTESSFNDNPSVATVVSDSFPFKLQGVLEERGDGDVYRFQIDQSQVNAALPVTFVLFMNDFSYKPTISILDETGRAIFEIKNNTEAIGKIGAIATVSFERTGVYYVAVAEQNLAGGANATYSVKAFIDTDYDGLPAELENALAMDASNPDSDGDGVYDGNEVYVQAFGALQLDLDNDNIPNWLDSDSDNDGLLDNLEKLTDLDLDGVGAFADTDSDGNAIADSKEAVDISNPLDSDGDGIYDFLDLDDDSDGLLDINDIERLSKLSLTEQFQVFALRFDDKLGVTMTDRAFPGERVYIQGQNIPVSDSFLVIKGQSKLYNIKLSDVAESGFSFYLPDNIVDEAEYEYYLASGSVKSNSRYFTVSSPLTPVIKDLEDSSLKAGDILKIFGRNLQPGMTVHFGDIVVSPDSVVDGEATITVPANAVSGFLYVESLQLISNKIYFDIKETITLKSDSIENIIGYSEVYVKDNNGKSYFRLTQNGVNVDINKNDISYNELYIKNSNDYIPTSTVAIFMEEKSVEINAERLALSNILLIPSISKMAASDA</sequence>
<evidence type="ECO:0000313" key="3">
    <source>
        <dbReference type="Proteomes" id="UP000321124"/>
    </source>
</evidence>
<evidence type="ECO:0008006" key="4">
    <source>
        <dbReference type="Google" id="ProtNLM"/>
    </source>
</evidence>
<dbReference type="PROSITE" id="PS00018">
    <property type="entry name" value="EF_HAND_1"/>
    <property type="match status" value="1"/>
</dbReference>
<dbReference type="EMBL" id="CP031775">
    <property type="protein sequence ID" value="QDZ89146.1"/>
    <property type="molecule type" value="Genomic_DNA"/>
</dbReference>
<dbReference type="Gene3D" id="4.10.1080.10">
    <property type="entry name" value="TSP type-3 repeat"/>
    <property type="match status" value="1"/>
</dbReference>
<gene>
    <name evidence="2" type="ORF">D0436_01000</name>
</gene>
<proteinExistence type="predicted"/>
<dbReference type="InterPro" id="IPR028974">
    <property type="entry name" value="TSP_type-3_rpt"/>
</dbReference>
<dbReference type="AlphaFoldDB" id="A0A5B8QTC5"/>
<name>A0A5B8QTC5_9GAMM</name>
<dbReference type="InterPro" id="IPR013783">
    <property type="entry name" value="Ig-like_fold"/>
</dbReference>
<protein>
    <recommendedName>
        <fullName evidence="4">Cell surface receptor IPT/TIG domain-containing protein</fullName>
    </recommendedName>
</protein>
<dbReference type="Gene3D" id="2.60.40.10">
    <property type="entry name" value="Immunoglobulins"/>
    <property type="match status" value="1"/>
</dbReference>
<dbReference type="KEGG" id="sdeo:D0436_01000"/>
<dbReference type="RefSeq" id="WP_208661060.1">
    <property type="nucleotide sequence ID" value="NZ_CP031775.2"/>
</dbReference>
<accession>A0A5B8QTC5</accession>
<evidence type="ECO:0000256" key="1">
    <source>
        <dbReference type="SAM" id="SignalP"/>
    </source>
</evidence>